<dbReference type="EMBL" id="CAJZBQ010000035">
    <property type="protein sequence ID" value="CAG9323697.1"/>
    <property type="molecule type" value="Genomic_DNA"/>
</dbReference>
<feature type="region of interest" description="Disordered" evidence="2">
    <location>
        <begin position="30"/>
        <end position="50"/>
    </location>
</feature>
<dbReference type="InterPro" id="IPR013922">
    <property type="entry name" value="Cyclin_PHO80-like"/>
</dbReference>
<name>A0AAU9JEX0_9CILI</name>
<accession>A0AAU9JEX0</accession>
<dbReference type="Proteomes" id="UP001162131">
    <property type="component" value="Unassembled WGS sequence"/>
</dbReference>
<comment type="caution">
    <text evidence="3">The sequence shown here is derived from an EMBL/GenBank/DDBJ whole genome shotgun (WGS) entry which is preliminary data.</text>
</comment>
<dbReference type="InterPro" id="IPR036915">
    <property type="entry name" value="Cyclin-like_sf"/>
</dbReference>
<dbReference type="Pfam" id="PF08613">
    <property type="entry name" value="Cyclin"/>
    <property type="match status" value="1"/>
</dbReference>
<dbReference type="AlphaFoldDB" id="A0AAU9JEX0"/>
<reference evidence="3" key="1">
    <citation type="submission" date="2021-09" db="EMBL/GenBank/DDBJ databases">
        <authorList>
            <consortium name="AG Swart"/>
            <person name="Singh M."/>
            <person name="Singh A."/>
            <person name="Seah K."/>
            <person name="Emmerich C."/>
        </authorList>
    </citation>
    <scope>NUCLEOTIDE SEQUENCE</scope>
    <source>
        <strain evidence="3">ATCC30299</strain>
    </source>
</reference>
<keyword evidence="4" id="KW-1185">Reference proteome</keyword>
<feature type="region of interest" description="Disordered" evidence="2">
    <location>
        <begin position="120"/>
        <end position="160"/>
    </location>
</feature>
<feature type="compositionally biased region" description="Low complexity" evidence="2">
    <location>
        <begin position="41"/>
        <end position="50"/>
    </location>
</feature>
<dbReference type="PANTHER" id="PTHR14248">
    <property type="entry name" value="CYCLIN Y, ISOFORM A"/>
    <property type="match status" value="1"/>
</dbReference>
<evidence type="ECO:0000313" key="4">
    <source>
        <dbReference type="Proteomes" id="UP001162131"/>
    </source>
</evidence>
<evidence type="ECO:0000256" key="1">
    <source>
        <dbReference type="SAM" id="Coils"/>
    </source>
</evidence>
<gene>
    <name evidence="3" type="ORF">BSTOLATCC_MIC34737</name>
</gene>
<keyword evidence="1" id="KW-0175">Coiled coil</keyword>
<protein>
    <submittedName>
        <fullName evidence="3">Uncharacterized protein</fullName>
    </submittedName>
</protein>
<evidence type="ECO:0000313" key="3">
    <source>
        <dbReference type="EMBL" id="CAG9323697.1"/>
    </source>
</evidence>
<organism evidence="3 4">
    <name type="scientific">Blepharisma stoltei</name>
    <dbReference type="NCBI Taxonomy" id="1481888"/>
    <lineage>
        <taxon>Eukaryota</taxon>
        <taxon>Sar</taxon>
        <taxon>Alveolata</taxon>
        <taxon>Ciliophora</taxon>
        <taxon>Postciliodesmatophora</taxon>
        <taxon>Heterotrichea</taxon>
        <taxon>Heterotrichida</taxon>
        <taxon>Blepharismidae</taxon>
        <taxon>Blepharisma</taxon>
    </lineage>
</organism>
<dbReference type="SUPFAM" id="SSF47954">
    <property type="entry name" value="Cyclin-like"/>
    <property type="match status" value="1"/>
</dbReference>
<dbReference type="Gene3D" id="1.10.472.10">
    <property type="entry name" value="Cyclin-like"/>
    <property type="match status" value="1"/>
</dbReference>
<dbReference type="CDD" id="cd20540">
    <property type="entry name" value="CYCLIN_CCNY_like"/>
    <property type="match status" value="1"/>
</dbReference>
<evidence type="ECO:0000256" key="2">
    <source>
        <dbReference type="SAM" id="MobiDB-lite"/>
    </source>
</evidence>
<proteinExistence type="predicted"/>
<sequence>MKNNMQKWEIDLQKKIHNNKVKTARPTIRYPNSAITNDPHLNSSSSQEESELDSSLNSILKSFHLQQYFKKLCEMGYEHNISALANLKPEGKENLYNHLHIMPGHKSKFESLFELLRQFQPRPEQNTRRSNSLSSQSKERTRRPSSGAHPKVSPKHSVPEDASRYNHILEKFKNLDIQSGSELYRDDALNMVSREKSIGSDTTEPSSTDEEKIRIQKELEMALSRIEELKLELEKKQKESPKAAVKSFDPFEPLPEIEKRNDEVGVSYDSAKIRSTLHHIDIEEMCRSLSKAVVKLVKHGMEVEKNRVQEPSLKISLASLPDFFEDSSNMPESLRSKNSIVSSNFSSSIGSSLDYSQDSVVRYSDLQEIAEESNENSPFKDAGEVAVPKSIQEIFKENFDDHNAYPGVEPEENEIYNLSRNVIVRSKMEKECSIICLIYMERLIEKTGIYITEMNWKKLLLFCLILASKIWDDESYENVHFAQVFSIITLKELNAMEMTFLSLIDYNVGIKNSEYAKYYFVLRTYSERDKRSFPLKPLDVDTVRRLQKNAGHAEALLREKHSESLFKTL</sequence>
<feature type="coiled-coil region" evidence="1">
    <location>
        <begin position="212"/>
        <end position="246"/>
    </location>
</feature>
<dbReference type="GO" id="GO:0019901">
    <property type="term" value="F:protein kinase binding"/>
    <property type="evidence" value="ECO:0007669"/>
    <property type="project" value="InterPro"/>
</dbReference>